<feature type="coiled-coil region" evidence="1">
    <location>
        <begin position="18"/>
        <end position="49"/>
    </location>
</feature>
<keyword evidence="3" id="KW-1185">Reference proteome</keyword>
<accession>A0ABY8V390</accession>
<name>A0ABY8V390_9BACI</name>
<reference evidence="2 3" key="1">
    <citation type="submission" date="2023-05" db="EMBL/GenBank/DDBJ databases">
        <title>Comparative genomics reveals the evidence of polycyclic aromatic hydrocarbons degradation in moderately halophilic genus Pontibacillus.</title>
        <authorList>
            <person name="Yang H."/>
            <person name="Qian Z."/>
        </authorList>
    </citation>
    <scope>NUCLEOTIDE SEQUENCE [LARGE SCALE GENOMIC DNA]</scope>
    <source>
        <strain evidence="3">HN14</strain>
    </source>
</reference>
<dbReference type="Proteomes" id="UP001236652">
    <property type="component" value="Chromosome"/>
</dbReference>
<dbReference type="Gene3D" id="6.10.140.1110">
    <property type="match status" value="1"/>
</dbReference>
<dbReference type="Pfam" id="PF11068">
    <property type="entry name" value="YlqD"/>
    <property type="match status" value="1"/>
</dbReference>
<keyword evidence="1" id="KW-0175">Coiled coil</keyword>
<evidence type="ECO:0000313" key="3">
    <source>
        <dbReference type="Proteomes" id="UP001236652"/>
    </source>
</evidence>
<dbReference type="EMBL" id="CP126446">
    <property type="protein sequence ID" value="WIF99938.1"/>
    <property type="molecule type" value="Genomic_DNA"/>
</dbReference>
<dbReference type="RefSeq" id="WP_231416321.1">
    <property type="nucleotide sequence ID" value="NZ_CP126446.1"/>
</dbReference>
<sequence>MQIIKRVSVKRVLTEASKETLQQEFEKRKKRLDQECQQLSFEKRKIEMKQNVSREEVAKRFNREIDKRKENIRWLEYQLEQLEILPLGSEIEDGDVESLVELSVGDTWDDVMNEGAIVVQDGKVIRIDK</sequence>
<organism evidence="2 3">
    <name type="scientific">Pontibacillus chungwhensis</name>
    <dbReference type="NCBI Taxonomy" id="265426"/>
    <lineage>
        <taxon>Bacteria</taxon>
        <taxon>Bacillati</taxon>
        <taxon>Bacillota</taxon>
        <taxon>Bacilli</taxon>
        <taxon>Bacillales</taxon>
        <taxon>Bacillaceae</taxon>
        <taxon>Pontibacillus</taxon>
    </lineage>
</organism>
<protein>
    <submittedName>
        <fullName evidence="2">YlqD family protein</fullName>
    </submittedName>
</protein>
<evidence type="ECO:0000313" key="2">
    <source>
        <dbReference type="EMBL" id="WIF99938.1"/>
    </source>
</evidence>
<evidence type="ECO:0000256" key="1">
    <source>
        <dbReference type="SAM" id="Coils"/>
    </source>
</evidence>
<dbReference type="InterPro" id="IPR021297">
    <property type="entry name" value="YlqD"/>
</dbReference>
<proteinExistence type="predicted"/>
<gene>
    <name evidence="2" type="ORF">QNI29_09850</name>
</gene>